<dbReference type="SMART" id="SM00267">
    <property type="entry name" value="GGDEF"/>
    <property type="match status" value="1"/>
</dbReference>
<dbReference type="SUPFAM" id="SSF55073">
    <property type="entry name" value="Nucleotide cyclase"/>
    <property type="match status" value="1"/>
</dbReference>
<evidence type="ECO:0000259" key="3">
    <source>
        <dbReference type="PROSITE" id="PS50883"/>
    </source>
</evidence>
<dbReference type="Proteomes" id="UP001595989">
    <property type="component" value="Unassembled WGS sequence"/>
</dbReference>
<dbReference type="PROSITE" id="PS50883">
    <property type="entry name" value="EAL"/>
    <property type="match status" value="1"/>
</dbReference>
<feature type="domain" description="GGDEF" evidence="4">
    <location>
        <begin position="211"/>
        <end position="343"/>
    </location>
</feature>
<protein>
    <submittedName>
        <fullName evidence="5">Bifunctional diguanylate cyclase/phosphodiesterase</fullName>
    </submittedName>
</protein>
<dbReference type="InterPro" id="IPR000160">
    <property type="entry name" value="GGDEF_dom"/>
</dbReference>
<keyword evidence="1" id="KW-0812">Transmembrane</keyword>
<comment type="caution">
    <text evidence="5">The sequence shown here is derived from an EMBL/GenBank/DDBJ whole genome shotgun (WGS) entry which is preliminary data.</text>
</comment>
<proteinExistence type="predicted"/>
<reference evidence="6" key="1">
    <citation type="journal article" date="2019" name="Int. J. Syst. Evol. Microbiol.">
        <title>The Global Catalogue of Microorganisms (GCM) 10K type strain sequencing project: providing services to taxonomists for standard genome sequencing and annotation.</title>
        <authorList>
            <consortium name="The Broad Institute Genomics Platform"/>
            <consortium name="The Broad Institute Genome Sequencing Center for Infectious Disease"/>
            <person name="Wu L."/>
            <person name="Ma J."/>
        </authorList>
    </citation>
    <scope>NUCLEOTIDE SEQUENCE [LARGE SCALE GENOMIC DNA]</scope>
    <source>
        <strain evidence="6">CGMCC 4.7426</strain>
    </source>
</reference>
<evidence type="ECO:0000259" key="4">
    <source>
        <dbReference type="PROSITE" id="PS50887"/>
    </source>
</evidence>
<accession>A0ABV9DKT7</accession>
<dbReference type="PANTHER" id="PTHR44757:SF2">
    <property type="entry name" value="BIOFILM ARCHITECTURE MAINTENANCE PROTEIN MBAA"/>
    <property type="match status" value="1"/>
</dbReference>
<dbReference type="InterPro" id="IPR035965">
    <property type="entry name" value="PAS-like_dom_sf"/>
</dbReference>
<dbReference type="SUPFAM" id="SSF141868">
    <property type="entry name" value="EAL domain-like"/>
    <property type="match status" value="1"/>
</dbReference>
<feature type="transmembrane region" description="Helical" evidence="1">
    <location>
        <begin position="7"/>
        <end position="24"/>
    </location>
</feature>
<evidence type="ECO:0000313" key="6">
    <source>
        <dbReference type="Proteomes" id="UP001595989"/>
    </source>
</evidence>
<evidence type="ECO:0000256" key="1">
    <source>
        <dbReference type="SAM" id="Phobius"/>
    </source>
</evidence>
<dbReference type="InterPro" id="IPR000014">
    <property type="entry name" value="PAS"/>
</dbReference>
<evidence type="ECO:0000259" key="2">
    <source>
        <dbReference type="PROSITE" id="PS50112"/>
    </source>
</evidence>
<dbReference type="RefSeq" id="WP_390295097.1">
    <property type="nucleotide sequence ID" value="NZ_JBHSFU010000004.1"/>
</dbReference>
<dbReference type="CDD" id="cd01948">
    <property type="entry name" value="EAL"/>
    <property type="match status" value="1"/>
</dbReference>
<dbReference type="Pfam" id="PF13426">
    <property type="entry name" value="PAS_9"/>
    <property type="match status" value="1"/>
</dbReference>
<evidence type="ECO:0000313" key="5">
    <source>
        <dbReference type="EMBL" id="MFC4558409.1"/>
    </source>
</evidence>
<dbReference type="SMART" id="SM00091">
    <property type="entry name" value="PAS"/>
    <property type="match status" value="1"/>
</dbReference>
<dbReference type="InterPro" id="IPR035919">
    <property type="entry name" value="EAL_sf"/>
</dbReference>
<gene>
    <name evidence="5" type="ORF">ACFO3D_09310</name>
</gene>
<dbReference type="SMART" id="SM00052">
    <property type="entry name" value="EAL"/>
    <property type="match status" value="1"/>
</dbReference>
<organism evidence="5 6">
    <name type="scientific">Virgibacillus kekensis</name>
    <dbReference type="NCBI Taxonomy" id="202261"/>
    <lineage>
        <taxon>Bacteria</taxon>
        <taxon>Bacillati</taxon>
        <taxon>Bacillota</taxon>
        <taxon>Bacilli</taxon>
        <taxon>Bacillales</taxon>
        <taxon>Bacillaceae</taxon>
        <taxon>Virgibacillus</taxon>
    </lineage>
</organism>
<feature type="domain" description="EAL" evidence="3">
    <location>
        <begin position="352"/>
        <end position="605"/>
    </location>
</feature>
<name>A0ABV9DKT7_9BACI</name>
<dbReference type="Gene3D" id="3.20.20.450">
    <property type="entry name" value="EAL domain"/>
    <property type="match status" value="1"/>
</dbReference>
<dbReference type="NCBIfam" id="TIGR00229">
    <property type="entry name" value="sensory_box"/>
    <property type="match status" value="1"/>
</dbReference>
<dbReference type="InterPro" id="IPR001633">
    <property type="entry name" value="EAL_dom"/>
</dbReference>
<dbReference type="Gene3D" id="3.30.70.270">
    <property type="match status" value="1"/>
</dbReference>
<dbReference type="NCBIfam" id="TIGR00254">
    <property type="entry name" value="GGDEF"/>
    <property type="match status" value="1"/>
</dbReference>
<dbReference type="Pfam" id="PF00563">
    <property type="entry name" value="EAL"/>
    <property type="match status" value="1"/>
</dbReference>
<dbReference type="PROSITE" id="PS50887">
    <property type="entry name" value="GGDEF"/>
    <property type="match status" value="1"/>
</dbReference>
<dbReference type="Pfam" id="PF00990">
    <property type="entry name" value="GGDEF"/>
    <property type="match status" value="1"/>
</dbReference>
<dbReference type="PROSITE" id="PS50112">
    <property type="entry name" value="PAS"/>
    <property type="match status" value="1"/>
</dbReference>
<keyword evidence="1" id="KW-1133">Transmembrane helix</keyword>
<dbReference type="CDD" id="cd00130">
    <property type="entry name" value="PAS"/>
    <property type="match status" value="1"/>
</dbReference>
<dbReference type="Gene3D" id="3.30.450.20">
    <property type="entry name" value="PAS domain"/>
    <property type="match status" value="1"/>
</dbReference>
<keyword evidence="1" id="KW-0472">Membrane</keyword>
<dbReference type="EMBL" id="JBHSFU010000004">
    <property type="protein sequence ID" value="MFC4558409.1"/>
    <property type="molecule type" value="Genomic_DNA"/>
</dbReference>
<dbReference type="InterPro" id="IPR052155">
    <property type="entry name" value="Biofilm_reg_signaling"/>
</dbReference>
<dbReference type="InterPro" id="IPR029787">
    <property type="entry name" value="Nucleotide_cyclase"/>
</dbReference>
<keyword evidence="6" id="KW-1185">Reference proteome</keyword>
<feature type="domain" description="PAS" evidence="2">
    <location>
        <begin position="65"/>
        <end position="135"/>
    </location>
</feature>
<sequence length="609" mass="69543">MKYTWRIVCTAILLVSNIISVYFAESLSPLQGVFLFANLFIGWFIGWQIDKYLHSKRELGSTRKTLVDYSYALDSAADAIGVLNGNGEVEFANDALLKLYGYQHGELLDLNWRNFVTEEYHDSLLAITNSEQERSRAEVVGVTKEGRTFPMEIAISHIKETQKIIGVVRDISKQKQHEEYMIYISEHNELTKLPNRRRLHKDLAVCENQLMDTSILFIDLDRFKITNDTLGHDIGDELLKGFAERLTYFNNEFTEVYHLGGDEFIVLIKRSSTEYIESVVNDLLESLQEPFYIVGNQIIITSSIGISIYPEHTGNINELLKYADTAMYYAKLSGKNTYKFFNDDLKLQLDRRAFLEAELRKAINNDELHICYQPKYRLSNRELVGMEALIRWENSTLGPVMPMDFIPLAEDIGLINEIGKWVIKEVLVTMNTWMAKGYPLVKVSVNVSQKQFRSGELVQYIESCLNAYEIDAQYLEVEITESVLEDSELVIPQLNELKDMGVGISIDDFGTGYSSLSLIKDLPIDTLKIDRSFLRDALSNQKESSIVKAILNIGHTLNLNMVAEGIETEEQLKLLLELNCPDGQGYFFSKPLPPDELEETVLNGTFVQQ</sequence>
<dbReference type="CDD" id="cd01949">
    <property type="entry name" value="GGDEF"/>
    <property type="match status" value="1"/>
</dbReference>
<dbReference type="InterPro" id="IPR043128">
    <property type="entry name" value="Rev_trsase/Diguanyl_cyclase"/>
</dbReference>
<dbReference type="PANTHER" id="PTHR44757">
    <property type="entry name" value="DIGUANYLATE CYCLASE DGCP"/>
    <property type="match status" value="1"/>
</dbReference>
<dbReference type="SUPFAM" id="SSF55785">
    <property type="entry name" value="PYP-like sensor domain (PAS domain)"/>
    <property type="match status" value="1"/>
</dbReference>